<organism evidence="3">
    <name type="scientific">marine metagenome</name>
    <dbReference type="NCBI Taxonomy" id="408172"/>
    <lineage>
        <taxon>unclassified sequences</taxon>
        <taxon>metagenomes</taxon>
        <taxon>ecological metagenomes</taxon>
    </lineage>
</organism>
<dbReference type="InterPro" id="IPR036465">
    <property type="entry name" value="vWFA_dom_sf"/>
</dbReference>
<gene>
    <name evidence="3" type="ORF">METZ01_LOCUS430517</name>
</gene>
<feature type="domain" description="VWFA" evidence="2">
    <location>
        <begin position="69"/>
        <end position="126"/>
    </location>
</feature>
<name>A0A382Y323_9ZZZZ</name>
<dbReference type="Gene3D" id="3.40.50.410">
    <property type="entry name" value="von Willebrand factor, type A domain"/>
    <property type="match status" value="1"/>
</dbReference>
<dbReference type="EMBL" id="UINC01172543">
    <property type="protein sequence ID" value="SVD77663.1"/>
    <property type="molecule type" value="Genomic_DNA"/>
</dbReference>
<dbReference type="Pfam" id="PF13519">
    <property type="entry name" value="VWA_2"/>
    <property type="match status" value="1"/>
</dbReference>
<accession>A0A382Y323</accession>
<reference evidence="3" key="1">
    <citation type="submission" date="2018-05" db="EMBL/GenBank/DDBJ databases">
        <authorList>
            <person name="Lanie J.A."/>
            <person name="Ng W.-L."/>
            <person name="Kazmierczak K.M."/>
            <person name="Andrzejewski T.M."/>
            <person name="Davidsen T.M."/>
            <person name="Wayne K.J."/>
            <person name="Tettelin H."/>
            <person name="Glass J.I."/>
            <person name="Rusch D."/>
            <person name="Podicherti R."/>
            <person name="Tsui H.-C.T."/>
            <person name="Winkler M.E."/>
        </authorList>
    </citation>
    <scope>NUCLEOTIDE SEQUENCE</scope>
</reference>
<keyword evidence="1" id="KW-0812">Transmembrane</keyword>
<evidence type="ECO:0000256" key="1">
    <source>
        <dbReference type="SAM" id="Phobius"/>
    </source>
</evidence>
<protein>
    <recommendedName>
        <fullName evidence="2">VWFA domain-containing protein</fullName>
    </recommendedName>
</protein>
<sequence>MRYRHSQHTKWERAIEPHLLQHILDNPNKQVSRSPLSLILIAWLLATMALAGPVWRETPQPVHEREDALVIIFDLSRSMLATDVKPDRLVRAKRKLIDLLEQRDEGVTALIVFAGDAHTVSPLTDD</sequence>
<keyword evidence="1" id="KW-1133">Transmembrane helix</keyword>
<feature type="non-terminal residue" evidence="3">
    <location>
        <position position="126"/>
    </location>
</feature>
<dbReference type="InterPro" id="IPR050768">
    <property type="entry name" value="UPF0353/GerABKA_families"/>
</dbReference>
<evidence type="ECO:0000313" key="3">
    <source>
        <dbReference type="EMBL" id="SVD77663.1"/>
    </source>
</evidence>
<feature type="transmembrane region" description="Helical" evidence="1">
    <location>
        <begin position="36"/>
        <end position="55"/>
    </location>
</feature>
<keyword evidence="1" id="KW-0472">Membrane</keyword>
<proteinExistence type="predicted"/>
<dbReference type="PANTHER" id="PTHR22550:SF14">
    <property type="entry name" value="VWFA DOMAIN-CONTAINING PROTEIN"/>
    <property type="match status" value="1"/>
</dbReference>
<dbReference type="PANTHER" id="PTHR22550">
    <property type="entry name" value="SPORE GERMINATION PROTEIN"/>
    <property type="match status" value="1"/>
</dbReference>
<evidence type="ECO:0000259" key="2">
    <source>
        <dbReference type="Pfam" id="PF13519"/>
    </source>
</evidence>
<dbReference type="InterPro" id="IPR002035">
    <property type="entry name" value="VWF_A"/>
</dbReference>
<dbReference type="SUPFAM" id="SSF53300">
    <property type="entry name" value="vWA-like"/>
    <property type="match status" value="1"/>
</dbReference>
<dbReference type="AlphaFoldDB" id="A0A382Y323"/>